<name>A0A9J6G0A2_HAELO</name>
<feature type="transmembrane region" description="Helical" evidence="1">
    <location>
        <begin position="102"/>
        <end position="121"/>
    </location>
</feature>
<organism evidence="2 3">
    <name type="scientific">Haemaphysalis longicornis</name>
    <name type="common">Bush tick</name>
    <dbReference type="NCBI Taxonomy" id="44386"/>
    <lineage>
        <taxon>Eukaryota</taxon>
        <taxon>Metazoa</taxon>
        <taxon>Ecdysozoa</taxon>
        <taxon>Arthropoda</taxon>
        <taxon>Chelicerata</taxon>
        <taxon>Arachnida</taxon>
        <taxon>Acari</taxon>
        <taxon>Parasitiformes</taxon>
        <taxon>Ixodida</taxon>
        <taxon>Ixodoidea</taxon>
        <taxon>Ixodidae</taxon>
        <taxon>Haemaphysalinae</taxon>
        <taxon>Haemaphysalis</taxon>
    </lineage>
</organism>
<keyword evidence="1" id="KW-1133">Transmembrane helix</keyword>
<gene>
    <name evidence="2" type="ORF">HPB48_007084</name>
</gene>
<evidence type="ECO:0000313" key="3">
    <source>
        <dbReference type="Proteomes" id="UP000821853"/>
    </source>
</evidence>
<keyword evidence="1" id="KW-0472">Membrane</keyword>
<protein>
    <submittedName>
        <fullName evidence="2">Uncharacterized protein</fullName>
    </submittedName>
</protein>
<evidence type="ECO:0000313" key="2">
    <source>
        <dbReference type="EMBL" id="KAH9368922.1"/>
    </source>
</evidence>
<dbReference type="VEuPathDB" id="VectorBase:HLOH_042165"/>
<comment type="caution">
    <text evidence="2">The sequence shown here is derived from an EMBL/GenBank/DDBJ whole genome shotgun (WGS) entry which is preliminary data.</text>
</comment>
<dbReference type="EMBL" id="JABSTR010000004">
    <property type="protein sequence ID" value="KAH9368922.1"/>
    <property type="molecule type" value="Genomic_DNA"/>
</dbReference>
<accession>A0A9J6G0A2</accession>
<dbReference type="AlphaFoldDB" id="A0A9J6G0A2"/>
<proteinExistence type="predicted"/>
<keyword evidence="1" id="KW-0812">Transmembrane</keyword>
<evidence type="ECO:0000256" key="1">
    <source>
        <dbReference type="SAM" id="Phobius"/>
    </source>
</evidence>
<dbReference type="Proteomes" id="UP000821853">
    <property type="component" value="Chromosome 2"/>
</dbReference>
<reference evidence="2 3" key="1">
    <citation type="journal article" date="2020" name="Cell">
        <title>Large-Scale Comparative Analyses of Tick Genomes Elucidate Their Genetic Diversity and Vector Capacities.</title>
        <authorList>
            <consortium name="Tick Genome and Microbiome Consortium (TIGMIC)"/>
            <person name="Jia N."/>
            <person name="Wang J."/>
            <person name="Shi W."/>
            <person name="Du L."/>
            <person name="Sun Y."/>
            <person name="Zhan W."/>
            <person name="Jiang J.F."/>
            <person name="Wang Q."/>
            <person name="Zhang B."/>
            <person name="Ji P."/>
            <person name="Bell-Sakyi L."/>
            <person name="Cui X.M."/>
            <person name="Yuan T.T."/>
            <person name="Jiang B.G."/>
            <person name="Yang W.F."/>
            <person name="Lam T.T."/>
            <person name="Chang Q.C."/>
            <person name="Ding S.J."/>
            <person name="Wang X.J."/>
            <person name="Zhu J.G."/>
            <person name="Ruan X.D."/>
            <person name="Zhao L."/>
            <person name="Wei J.T."/>
            <person name="Ye R.Z."/>
            <person name="Que T.C."/>
            <person name="Du C.H."/>
            <person name="Zhou Y.H."/>
            <person name="Cheng J.X."/>
            <person name="Dai P.F."/>
            <person name="Guo W.B."/>
            <person name="Han X.H."/>
            <person name="Huang E.J."/>
            <person name="Li L.F."/>
            <person name="Wei W."/>
            <person name="Gao Y.C."/>
            <person name="Liu J.Z."/>
            <person name="Shao H.Z."/>
            <person name="Wang X."/>
            <person name="Wang C.C."/>
            <person name="Yang T.C."/>
            <person name="Huo Q.B."/>
            <person name="Li W."/>
            <person name="Chen H.Y."/>
            <person name="Chen S.E."/>
            <person name="Zhou L.G."/>
            <person name="Ni X.B."/>
            <person name="Tian J.H."/>
            <person name="Sheng Y."/>
            <person name="Liu T."/>
            <person name="Pan Y.S."/>
            <person name="Xia L.Y."/>
            <person name="Li J."/>
            <person name="Zhao F."/>
            <person name="Cao W.C."/>
        </authorList>
    </citation>
    <scope>NUCLEOTIDE SEQUENCE [LARGE SCALE GENOMIC DNA]</scope>
    <source>
        <strain evidence="2">HaeL-2018</strain>
    </source>
</reference>
<sequence length="218" mass="22903">MFSQAGDDGVSGRGGGTRRGALDTRNVVVNLRALVVTSVGVDACKLALAIVTMVRLQPNQGFVFLASIAVWSLSAKVAVISASLATYGLVLWAANREARRPMAVAAAVFVVAIALRFLFMVEGAVVVLQESFARANATAATAAPDDAQHLFIPAAPKGVLAKARGTCGAAARKPKTLVRLTPQTLYIHRDACDADPLKAAFVPRWQRGQTTDSFGTPE</sequence>
<feature type="transmembrane region" description="Helical" evidence="1">
    <location>
        <begin position="62"/>
        <end position="90"/>
    </location>
</feature>
<keyword evidence="3" id="KW-1185">Reference proteome</keyword>